<evidence type="ECO:0000256" key="5">
    <source>
        <dbReference type="ARBA" id="ARBA00022598"/>
    </source>
</evidence>
<dbReference type="InterPro" id="IPR035684">
    <property type="entry name" value="ArgRS_core"/>
</dbReference>
<dbReference type="Gene3D" id="3.40.50.620">
    <property type="entry name" value="HUPs"/>
    <property type="match status" value="1"/>
</dbReference>
<accession>A0A2M6WCM3</accession>
<dbReference type="Pfam" id="PF05746">
    <property type="entry name" value="DALR_1"/>
    <property type="match status" value="1"/>
</dbReference>
<organism evidence="13 14">
    <name type="scientific">Candidatus Komeilibacteria bacterium CG10_big_fil_rev_8_21_14_0_10_41_13</name>
    <dbReference type="NCBI Taxonomy" id="1974476"/>
    <lineage>
        <taxon>Bacteria</taxon>
        <taxon>Candidatus Komeiliibacteriota</taxon>
    </lineage>
</organism>
<evidence type="ECO:0000256" key="10">
    <source>
        <dbReference type="ARBA" id="ARBA00049339"/>
    </source>
</evidence>
<evidence type="ECO:0000256" key="4">
    <source>
        <dbReference type="ARBA" id="ARBA00022490"/>
    </source>
</evidence>
<keyword evidence="6 11" id="KW-0547">Nucleotide-binding</keyword>
<dbReference type="Pfam" id="PF00750">
    <property type="entry name" value="tRNA-synt_1d"/>
    <property type="match status" value="1"/>
</dbReference>
<dbReference type="AlphaFoldDB" id="A0A2M6WCM3"/>
<dbReference type="PANTHER" id="PTHR11956">
    <property type="entry name" value="ARGINYL-TRNA SYNTHETASE"/>
    <property type="match status" value="1"/>
</dbReference>
<dbReference type="SMART" id="SM00836">
    <property type="entry name" value="DALR_1"/>
    <property type="match status" value="1"/>
</dbReference>
<comment type="caution">
    <text evidence="13">The sequence shown here is derived from an EMBL/GenBank/DDBJ whole genome shotgun (WGS) entry which is preliminary data.</text>
</comment>
<dbReference type="GO" id="GO:0006420">
    <property type="term" value="P:arginyl-tRNA aminoacylation"/>
    <property type="evidence" value="ECO:0007669"/>
    <property type="project" value="InterPro"/>
</dbReference>
<evidence type="ECO:0000256" key="9">
    <source>
        <dbReference type="ARBA" id="ARBA00023146"/>
    </source>
</evidence>
<keyword evidence="7 11" id="KW-0067">ATP-binding</keyword>
<dbReference type="SUPFAM" id="SSF52374">
    <property type="entry name" value="Nucleotidylyl transferase"/>
    <property type="match status" value="1"/>
</dbReference>
<keyword evidence="8 11" id="KW-0648">Protein biosynthesis</keyword>
<dbReference type="PANTHER" id="PTHR11956:SF5">
    <property type="entry name" value="ARGININE--TRNA LIGASE, CYTOPLASMIC"/>
    <property type="match status" value="1"/>
</dbReference>
<evidence type="ECO:0000256" key="7">
    <source>
        <dbReference type="ARBA" id="ARBA00022840"/>
    </source>
</evidence>
<evidence type="ECO:0000256" key="1">
    <source>
        <dbReference type="ARBA" id="ARBA00004496"/>
    </source>
</evidence>
<dbReference type="GO" id="GO:0004814">
    <property type="term" value="F:arginine-tRNA ligase activity"/>
    <property type="evidence" value="ECO:0007669"/>
    <property type="project" value="UniProtKB-EC"/>
</dbReference>
<evidence type="ECO:0000256" key="6">
    <source>
        <dbReference type="ARBA" id="ARBA00022741"/>
    </source>
</evidence>
<comment type="subcellular location">
    <subcellularLocation>
        <location evidence="1">Cytoplasm</location>
    </subcellularLocation>
</comment>
<keyword evidence="4" id="KW-0963">Cytoplasm</keyword>
<dbReference type="InterPro" id="IPR014729">
    <property type="entry name" value="Rossmann-like_a/b/a_fold"/>
</dbReference>
<evidence type="ECO:0000256" key="2">
    <source>
        <dbReference type="ARBA" id="ARBA00005594"/>
    </source>
</evidence>
<feature type="domain" description="DALR anticodon binding" evidence="12">
    <location>
        <begin position="183"/>
        <end position="300"/>
    </location>
</feature>
<evidence type="ECO:0000256" key="8">
    <source>
        <dbReference type="ARBA" id="ARBA00022917"/>
    </source>
</evidence>
<keyword evidence="9 11" id="KW-0030">Aminoacyl-tRNA synthetase</keyword>
<dbReference type="FunFam" id="1.10.730.10:FF:000008">
    <property type="entry name" value="Arginine--tRNA ligase"/>
    <property type="match status" value="1"/>
</dbReference>
<evidence type="ECO:0000313" key="14">
    <source>
        <dbReference type="Proteomes" id="UP000230543"/>
    </source>
</evidence>
<evidence type="ECO:0000256" key="11">
    <source>
        <dbReference type="RuleBase" id="RU363038"/>
    </source>
</evidence>
<comment type="catalytic activity">
    <reaction evidence="10">
        <text>tRNA(Arg) + L-arginine + ATP = L-arginyl-tRNA(Arg) + AMP + diphosphate</text>
        <dbReference type="Rhea" id="RHEA:20301"/>
        <dbReference type="Rhea" id="RHEA-COMP:9658"/>
        <dbReference type="Rhea" id="RHEA-COMP:9673"/>
        <dbReference type="ChEBI" id="CHEBI:30616"/>
        <dbReference type="ChEBI" id="CHEBI:32682"/>
        <dbReference type="ChEBI" id="CHEBI:33019"/>
        <dbReference type="ChEBI" id="CHEBI:78442"/>
        <dbReference type="ChEBI" id="CHEBI:78513"/>
        <dbReference type="ChEBI" id="CHEBI:456215"/>
        <dbReference type="EC" id="6.1.1.19"/>
    </reaction>
</comment>
<name>A0A2M6WCM3_9BACT</name>
<dbReference type="InterPro" id="IPR008909">
    <property type="entry name" value="DALR_anticod-bd"/>
</dbReference>
<dbReference type="EC" id="6.1.1.19" evidence="3"/>
<protein>
    <recommendedName>
        <fullName evidence="3">arginine--tRNA ligase</fullName>
        <ecNumber evidence="3">6.1.1.19</ecNumber>
    </recommendedName>
</protein>
<dbReference type="InterPro" id="IPR001278">
    <property type="entry name" value="Arg-tRNA-ligase"/>
</dbReference>
<comment type="similarity">
    <text evidence="2 11">Belongs to the class-I aminoacyl-tRNA synthetase family.</text>
</comment>
<dbReference type="EMBL" id="PFBO01000047">
    <property type="protein sequence ID" value="PIT90550.1"/>
    <property type="molecule type" value="Genomic_DNA"/>
</dbReference>
<dbReference type="InterPro" id="IPR009080">
    <property type="entry name" value="tRNAsynth_Ia_anticodon-bd"/>
</dbReference>
<dbReference type="Proteomes" id="UP000230543">
    <property type="component" value="Unassembled WGS sequence"/>
</dbReference>
<sequence>KFDVWFSEYDNFHQTGKIVEVVEQLKEKNYLYEEEGALWFKSSEHGDDRDRVLVKSNGDFTYLAQDFAYLKSKLEERKFDKAIYIWGADHHGDVKGLLAASEVLGFKGKVEIIIIQFVKLFKDGKEVRMSKRRGTYVTVDDLIEIVGHDVARFSLLMYGNNTHIDFDLNKAQEKSDSNPVYYVQYAFARLSGILRQMEEQNLADKTENSEIIFDHDKEKSLVKSLLKYPEILAETASDYQTQRLPNYALELADKFHQFYGNCKVIEDGKLNASRLALVRLTQKILNEALEIIGIQAPEKM</sequence>
<evidence type="ECO:0000256" key="3">
    <source>
        <dbReference type="ARBA" id="ARBA00012837"/>
    </source>
</evidence>
<dbReference type="Gene3D" id="1.10.730.10">
    <property type="entry name" value="Isoleucyl-tRNA Synthetase, Domain 1"/>
    <property type="match status" value="1"/>
</dbReference>
<keyword evidence="5 11" id="KW-0436">Ligase</keyword>
<reference evidence="14" key="1">
    <citation type="submission" date="2017-09" db="EMBL/GenBank/DDBJ databases">
        <title>Depth-based differentiation of microbial function through sediment-hosted aquifers and enrichment of novel symbionts in the deep terrestrial subsurface.</title>
        <authorList>
            <person name="Probst A.J."/>
            <person name="Ladd B."/>
            <person name="Jarett J.K."/>
            <person name="Geller-Mcgrath D.E."/>
            <person name="Sieber C.M.K."/>
            <person name="Emerson J.B."/>
            <person name="Anantharaman K."/>
            <person name="Thomas B.C."/>
            <person name="Malmstrom R."/>
            <person name="Stieglmeier M."/>
            <person name="Klingl A."/>
            <person name="Woyke T."/>
            <person name="Ryan C.M."/>
            <person name="Banfield J.F."/>
        </authorList>
    </citation>
    <scope>NUCLEOTIDE SEQUENCE [LARGE SCALE GENOMIC DNA]</scope>
</reference>
<dbReference type="GO" id="GO:0005737">
    <property type="term" value="C:cytoplasm"/>
    <property type="evidence" value="ECO:0007669"/>
    <property type="project" value="UniProtKB-SubCell"/>
</dbReference>
<proteinExistence type="inferred from homology"/>
<gene>
    <name evidence="13" type="primary">argS</name>
    <name evidence="13" type="ORF">COU22_01555</name>
</gene>
<feature type="non-terminal residue" evidence="13">
    <location>
        <position position="1"/>
    </location>
</feature>
<evidence type="ECO:0000313" key="13">
    <source>
        <dbReference type="EMBL" id="PIT90550.1"/>
    </source>
</evidence>
<dbReference type="SUPFAM" id="SSF47323">
    <property type="entry name" value="Anticodon-binding domain of a subclass of class I aminoacyl-tRNA synthetases"/>
    <property type="match status" value="1"/>
</dbReference>
<evidence type="ECO:0000259" key="12">
    <source>
        <dbReference type="SMART" id="SM00836"/>
    </source>
</evidence>
<dbReference type="GO" id="GO:0005524">
    <property type="term" value="F:ATP binding"/>
    <property type="evidence" value="ECO:0007669"/>
    <property type="project" value="UniProtKB-KW"/>
</dbReference>